<feature type="signal peptide" evidence="2">
    <location>
        <begin position="1"/>
        <end position="24"/>
    </location>
</feature>
<evidence type="ECO:0000313" key="4">
    <source>
        <dbReference type="EMBL" id="VGO13973.1"/>
    </source>
</evidence>
<gene>
    <name evidence="4" type="primary">atsA_171</name>
    <name evidence="4" type="ORF">PDESU_02530</name>
</gene>
<keyword evidence="5" id="KW-1185">Reference proteome</keyword>
<evidence type="ECO:0000256" key="2">
    <source>
        <dbReference type="SAM" id="SignalP"/>
    </source>
</evidence>
<accession>A0A6C2U256</accession>
<feature type="chain" id="PRO_5028954374" evidence="2">
    <location>
        <begin position="25"/>
        <end position="498"/>
    </location>
</feature>
<dbReference type="InterPro" id="IPR050738">
    <property type="entry name" value="Sulfatase"/>
</dbReference>
<dbReference type="EMBL" id="CAAHFG010000001">
    <property type="protein sequence ID" value="VGO13973.1"/>
    <property type="molecule type" value="Genomic_DNA"/>
</dbReference>
<evidence type="ECO:0000313" key="5">
    <source>
        <dbReference type="Proteomes" id="UP000366872"/>
    </source>
</evidence>
<dbReference type="PANTHER" id="PTHR42693:SF33">
    <property type="entry name" value="ARYLSULFATASE"/>
    <property type="match status" value="1"/>
</dbReference>
<protein>
    <submittedName>
        <fullName evidence="4">Arylsulfatase</fullName>
    </submittedName>
</protein>
<dbReference type="Proteomes" id="UP000366872">
    <property type="component" value="Unassembled WGS sequence"/>
</dbReference>
<organism evidence="4 5">
    <name type="scientific">Pontiella desulfatans</name>
    <dbReference type="NCBI Taxonomy" id="2750659"/>
    <lineage>
        <taxon>Bacteria</taxon>
        <taxon>Pseudomonadati</taxon>
        <taxon>Kiritimatiellota</taxon>
        <taxon>Kiritimatiellia</taxon>
        <taxon>Kiritimatiellales</taxon>
        <taxon>Pontiellaceae</taxon>
        <taxon>Pontiella</taxon>
    </lineage>
</organism>
<feature type="domain" description="Sulfatase N-terminal" evidence="3">
    <location>
        <begin position="28"/>
        <end position="353"/>
    </location>
</feature>
<dbReference type="SUPFAM" id="SSF53649">
    <property type="entry name" value="Alkaline phosphatase-like"/>
    <property type="match status" value="1"/>
</dbReference>
<name>A0A6C2U256_PONDE</name>
<dbReference type="InterPro" id="IPR017850">
    <property type="entry name" value="Alkaline_phosphatase_core_sf"/>
</dbReference>
<dbReference type="Gene3D" id="3.40.720.10">
    <property type="entry name" value="Alkaline Phosphatase, subunit A"/>
    <property type="match status" value="1"/>
</dbReference>
<evidence type="ECO:0000259" key="3">
    <source>
        <dbReference type="Pfam" id="PF00884"/>
    </source>
</evidence>
<proteinExistence type="inferred from homology"/>
<dbReference type="GO" id="GO:0004065">
    <property type="term" value="F:arylsulfatase activity"/>
    <property type="evidence" value="ECO:0007669"/>
    <property type="project" value="TreeGrafter"/>
</dbReference>
<dbReference type="InterPro" id="IPR000917">
    <property type="entry name" value="Sulfatase_N"/>
</dbReference>
<dbReference type="AlphaFoldDB" id="A0A6C2U256"/>
<reference evidence="4 5" key="1">
    <citation type="submission" date="2019-04" db="EMBL/GenBank/DDBJ databases">
        <authorList>
            <person name="Van Vliet M D."/>
        </authorList>
    </citation>
    <scope>NUCLEOTIDE SEQUENCE [LARGE SCALE GENOMIC DNA]</scope>
    <source>
        <strain evidence="4 5">F1</strain>
    </source>
</reference>
<comment type="similarity">
    <text evidence="1">Belongs to the sulfatase family.</text>
</comment>
<dbReference type="Pfam" id="PF00884">
    <property type="entry name" value="Sulfatase"/>
    <property type="match status" value="1"/>
</dbReference>
<keyword evidence="2" id="KW-0732">Signal</keyword>
<dbReference type="PANTHER" id="PTHR42693">
    <property type="entry name" value="ARYLSULFATASE FAMILY MEMBER"/>
    <property type="match status" value="1"/>
</dbReference>
<sequence length="498" mass="56155">MRKMKNIIVLAALALSLIPVGLQATQQPNIILFLVDDCSTHELGCYGNTMISTPNIDALAEGGIKFKTAWATPLCVSSRAAIMSGQYGFRNGAYGNSYIETETYDAMPREKTTLFRAMKESGYATFHGGKWHLPTSPADPDWGVDEYFLYGSLIGGDGLKKEWIQEYSGPWWYWWNSNKFSPTHKKLHSPSATWHPMVIENNRLRSTEADDFGPEMLGDAVLDFAQRSNNAEKPFFIYYSAHLTHFPWTEMKAPGNHEVAKTEPGMVSNVRYLDTAVGRLVNALKAMGEYENTVIFFLADNPTYGIGKGAASEIGAHVPFIVAGGSNWVKWNGETGSLTDCVDLYPTLLELAGHRALPSQVLDGQSLVPLLEGDRAHSREWIFSYVLGFHRMIRNRDYSLDAQGQLWRCNPSGNPFTFEKIETADEASRNARMILESRLEHLPIPDEDRLKKKPNVYKQYVEAKDGQLTWRQKQADELYQIGLQHLLNRPGRLKYDLK</sequence>
<evidence type="ECO:0000256" key="1">
    <source>
        <dbReference type="ARBA" id="ARBA00008779"/>
    </source>
</evidence>